<comment type="caution">
    <text evidence="1">The sequence shown here is derived from an EMBL/GenBank/DDBJ whole genome shotgun (WGS) entry which is preliminary data.</text>
</comment>
<evidence type="ECO:0000313" key="1">
    <source>
        <dbReference type="EMBL" id="KAJ9113314.1"/>
    </source>
</evidence>
<name>A0ACC2WQ31_9TREE</name>
<organism evidence="1 2">
    <name type="scientific">Naganishia cerealis</name>
    <dbReference type="NCBI Taxonomy" id="610337"/>
    <lineage>
        <taxon>Eukaryota</taxon>
        <taxon>Fungi</taxon>
        <taxon>Dikarya</taxon>
        <taxon>Basidiomycota</taxon>
        <taxon>Agaricomycotina</taxon>
        <taxon>Tremellomycetes</taxon>
        <taxon>Filobasidiales</taxon>
        <taxon>Filobasidiaceae</taxon>
        <taxon>Naganishia</taxon>
    </lineage>
</organism>
<accession>A0ACC2WQ31</accession>
<evidence type="ECO:0000313" key="2">
    <source>
        <dbReference type="Proteomes" id="UP001241377"/>
    </source>
</evidence>
<keyword evidence="2" id="KW-1185">Reference proteome</keyword>
<sequence>MDDVPFTVPNVILTLKEFLIVWLNQVLYTSNIYPTESYTKRKSFDVIVHITRSPSLQRYLEDFVDEFLNVLVSDEPSSKSGNVCLLIIVLFEQANNKVKEKYCVEMDHFVSLGDLNVDVSTIKTRLFEAETQKINIVGFDWNTVYSDLRSLLSQHVQELLRRQSNRLPFNDIFFKAVIDTSEHVNLSASEKWVKVGDTRLPATQLPKVVPIGQVSTGFLQFGCVNEYAK</sequence>
<gene>
    <name evidence="1" type="ORF">QFC19_000232</name>
</gene>
<proteinExistence type="predicted"/>
<protein>
    <submittedName>
        <fullName evidence="1">Uncharacterized protein</fullName>
    </submittedName>
</protein>
<reference evidence="1" key="1">
    <citation type="submission" date="2023-04" db="EMBL/GenBank/DDBJ databases">
        <title>Draft Genome sequencing of Naganishia species isolated from polar environments using Oxford Nanopore Technology.</title>
        <authorList>
            <person name="Leo P."/>
            <person name="Venkateswaran K."/>
        </authorList>
    </citation>
    <scope>NUCLEOTIDE SEQUENCE</scope>
    <source>
        <strain evidence="1">MNA-CCFEE 5261</strain>
    </source>
</reference>
<dbReference type="EMBL" id="JASBWR010000002">
    <property type="protein sequence ID" value="KAJ9113314.1"/>
    <property type="molecule type" value="Genomic_DNA"/>
</dbReference>
<dbReference type="Proteomes" id="UP001241377">
    <property type="component" value="Unassembled WGS sequence"/>
</dbReference>